<dbReference type="AlphaFoldDB" id="A0A7U3ZPF1"/>
<evidence type="ECO:0000313" key="1">
    <source>
        <dbReference type="EMBL" id="AEI50941.1"/>
    </source>
</evidence>
<keyword evidence="2" id="KW-1185">Reference proteome</keyword>
<reference evidence="1 2" key="2">
    <citation type="journal article" date="2012" name="Stand. Genomic Sci.">
        <title>Complete genome sequence of the aquatic bacterium Runella slithyformis type strain (LSU 4(T)).</title>
        <authorList>
            <person name="Copeland A."/>
            <person name="Zhang X."/>
            <person name="Misra M."/>
            <person name="Lapidus A."/>
            <person name="Nolan M."/>
            <person name="Lucas S."/>
            <person name="Deshpande S."/>
            <person name="Cheng J.F."/>
            <person name="Tapia R."/>
            <person name="Goodwin L.A."/>
            <person name="Pitluck S."/>
            <person name="Liolios K."/>
            <person name="Pagani I."/>
            <person name="Ivanova N."/>
            <person name="Mikhailova N."/>
            <person name="Pati A."/>
            <person name="Chen A."/>
            <person name="Palaniappan K."/>
            <person name="Land M."/>
            <person name="Hauser L."/>
            <person name="Pan C."/>
            <person name="Jeffries C.D."/>
            <person name="Detter J.C."/>
            <person name="Brambilla E.M."/>
            <person name="Rohde M."/>
            <person name="Djao O.D."/>
            <person name="Goker M."/>
            <person name="Sikorski J."/>
            <person name="Tindall B.J."/>
            <person name="Woyke T."/>
            <person name="Bristow J."/>
            <person name="Eisen J.A."/>
            <person name="Markowitz V."/>
            <person name="Hugenholtz P."/>
            <person name="Kyrpides N.C."/>
            <person name="Klenk H.P."/>
            <person name="Mavromatis K."/>
        </authorList>
    </citation>
    <scope>NUCLEOTIDE SEQUENCE [LARGE SCALE GENOMIC DNA]</scope>
    <source>
        <strain evidence="2">ATCC 29530 / DSM 19594 / LMG 11500 / NCIMB 11436 / LSU 4</strain>
    </source>
</reference>
<accession>A0A7U3ZPF1</accession>
<dbReference type="RefSeq" id="WP_013930231.1">
    <property type="nucleotide sequence ID" value="NC_015703.1"/>
</dbReference>
<name>A0A7U3ZPF1_RUNSL</name>
<sequence>MNIDELKPLWESYKEQVDEESRWTSNDLRKLVKGFPAPIPWYRKAQRPMLQFCVSFFLVTITSGC</sequence>
<organism evidence="1 2">
    <name type="scientific">Runella slithyformis (strain ATCC 29530 / DSM 19594 / LMG 11500 / NCIMB 11436 / LSU 4)</name>
    <dbReference type="NCBI Taxonomy" id="761193"/>
    <lineage>
        <taxon>Bacteria</taxon>
        <taxon>Pseudomonadati</taxon>
        <taxon>Bacteroidota</taxon>
        <taxon>Cytophagia</taxon>
        <taxon>Cytophagales</taxon>
        <taxon>Spirosomataceae</taxon>
        <taxon>Runella</taxon>
    </lineage>
</organism>
<proteinExistence type="predicted"/>
<dbReference type="Proteomes" id="UP000000493">
    <property type="component" value="Chromosome"/>
</dbReference>
<gene>
    <name evidence="1" type="ordered locus">Runsl_4621</name>
</gene>
<dbReference type="EMBL" id="CP002859">
    <property type="protein sequence ID" value="AEI50941.1"/>
    <property type="molecule type" value="Genomic_DNA"/>
</dbReference>
<protein>
    <submittedName>
        <fullName evidence="1">Uncharacterized protein</fullName>
    </submittedName>
</protein>
<evidence type="ECO:0000313" key="2">
    <source>
        <dbReference type="Proteomes" id="UP000000493"/>
    </source>
</evidence>
<reference evidence="2" key="1">
    <citation type="submission" date="2011-06" db="EMBL/GenBank/DDBJ databases">
        <title>The complete genome of chromosome of Runella slithyformis DSM 19594.</title>
        <authorList>
            <consortium name="US DOE Joint Genome Institute (JGI-PGF)"/>
            <person name="Lucas S."/>
            <person name="Han J."/>
            <person name="Lapidus A."/>
            <person name="Bruce D."/>
            <person name="Goodwin L."/>
            <person name="Pitluck S."/>
            <person name="Peters L."/>
            <person name="Kyrpides N."/>
            <person name="Mavromatis K."/>
            <person name="Ivanova N."/>
            <person name="Ovchinnikova G."/>
            <person name="Zhang X."/>
            <person name="Misra M."/>
            <person name="Detter J.C."/>
            <person name="Tapia R."/>
            <person name="Han C."/>
            <person name="Land M."/>
            <person name="Hauser L."/>
            <person name="Markowitz V."/>
            <person name="Cheng J.-F."/>
            <person name="Hugenholtz P."/>
            <person name="Woyke T."/>
            <person name="Wu D."/>
            <person name="Tindall B."/>
            <person name="Faehrich R."/>
            <person name="Brambilla E."/>
            <person name="Klenk H.-P."/>
            <person name="Eisen J.A."/>
        </authorList>
    </citation>
    <scope>NUCLEOTIDE SEQUENCE [LARGE SCALE GENOMIC DNA]</scope>
    <source>
        <strain evidence="2">ATCC 29530 / DSM 19594 / LMG 11500 / NCIMB 11436 / LSU 4</strain>
    </source>
</reference>
<dbReference type="KEGG" id="rsi:Runsl_4621"/>